<dbReference type="EMBL" id="JASCTH010000029">
    <property type="protein sequence ID" value="MDI6104018.1"/>
    <property type="molecule type" value="Genomic_DNA"/>
</dbReference>
<comment type="caution">
    <text evidence="1">The sequence shown here is derived from an EMBL/GenBank/DDBJ whole genome shotgun (WGS) entry which is preliminary data.</text>
</comment>
<protein>
    <submittedName>
        <fullName evidence="1">Uncharacterized protein</fullName>
    </submittedName>
</protein>
<dbReference type="RefSeq" id="WP_282765273.1">
    <property type="nucleotide sequence ID" value="NZ_JASCTH010000029.1"/>
</dbReference>
<sequence>MVHASRYYELDEPLSDDDIVELGGNAAKATEWNDHAQIRPEKAGGLGDGLACYRVVAARPRRCRTVIAVDGTTLRGARRRSW</sequence>
<reference evidence="1 2" key="1">
    <citation type="submission" date="2023-05" db="EMBL/GenBank/DDBJ databases">
        <title>Actinoplanes sp. NEAU-A12 genome sequencing.</title>
        <authorList>
            <person name="Wang Z.-S."/>
        </authorList>
    </citation>
    <scope>NUCLEOTIDE SEQUENCE [LARGE SCALE GENOMIC DNA]</scope>
    <source>
        <strain evidence="1 2">NEAU-A12</strain>
    </source>
</reference>
<dbReference type="Proteomes" id="UP001241758">
    <property type="component" value="Unassembled WGS sequence"/>
</dbReference>
<organism evidence="1 2">
    <name type="scientific">Actinoplanes sandaracinus</name>
    <dbReference type="NCBI Taxonomy" id="3045177"/>
    <lineage>
        <taxon>Bacteria</taxon>
        <taxon>Bacillati</taxon>
        <taxon>Actinomycetota</taxon>
        <taxon>Actinomycetes</taxon>
        <taxon>Micromonosporales</taxon>
        <taxon>Micromonosporaceae</taxon>
        <taxon>Actinoplanes</taxon>
    </lineage>
</organism>
<name>A0ABT6WW91_9ACTN</name>
<proteinExistence type="predicted"/>
<keyword evidence="2" id="KW-1185">Reference proteome</keyword>
<accession>A0ABT6WW91</accession>
<evidence type="ECO:0000313" key="1">
    <source>
        <dbReference type="EMBL" id="MDI6104018.1"/>
    </source>
</evidence>
<evidence type="ECO:0000313" key="2">
    <source>
        <dbReference type="Proteomes" id="UP001241758"/>
    </source>
</evidence>
<gene>
    <name evidence="1" type="ORF">QLQ12_36055</name>
</gene>